<protein>
    <submittedName>
        <fullName evidence="1">Uncharacterized protein</fullName>
    </submittedName>
</protein>
<dbReference type="RefSeq" id="WP_085890082.1">
    <property type="nucleotide sequence ID" value="NZ_FWFN01000010.1"/>
</dbReference>
<keyword evidence="2" id="KW-1185">Reference proteome</keyword>
<dbReference type="AlphaFoldDB" id="A0A1X7A985"/>
<evidence type="ECO:0000313" key="2">
    <source>
        <dbReference type="Proteomes" id="UP000193963"/>
    </source>
</evidence>
<dbReference type="OrthoDB" id="7872072at2"/>
<name>A0A1X7A985_9RHOB</name>
<evidence type="ECO:0000313" key="1">
    <source>
        <dbReference type="EMBL" id="SLN73656.1"/>
    </source>
</evidence>
<gene>
    <name evidence="1" type="ORF">PSM7751_04075</name>
</gene>
<sequence length="92" mass="9593">MTGRLLDTHAITTFLARVAPLSGDALHEAFVCAALEGGGSFRVPAERRAVLSLYRITASGPTEAAAITNWIARAREAVADTVAEADTLPACP</sequence>
<dbReference type="Proteomes" id="UP000193963">
    <property type="component" value="Unassembled WGS sequence"/>
</dbReference>
<dbReference type="EMBL" id="FWFN01000010">
    <property type="protein sequence ID" value="SLN73656.1"/>
    <property type="molecule type" value="Genomic_DNA"/>
</dbReference>
<reference evidence="2" key="1">
    <citation type="submission" date="2017-03" db="EMBL/GenBank/DDBJ databases">
        <authorList>
            <person name="Rodrigo-Torres L."/>
            <person name="Arahal R.D."/>
            <person name="Lucena T."/>
        </authorList>
    </citation>
    <scope>NUCLEOTIDE SEQUENCE [LARGE SCALE GENOMIC DNA]</scope>
    <source>
        <strain evidence="2">CECT 7751</strain>
    </source>
</reference>
<accession>A0A1X7A985</accession>
<proteinExistence type="predicted"/>
<organism evidence="1 2">
    <name type="scientific">Pseudooceanicola marinus</name>
    <dbReference type="NCBI Taxonomy" id="396013"/>
    <lineage>
        <taxon>Bacteria</taxon>
        <taxon>Pseudomonadati</taxon>
        <taxon>Pseudomonadota</taxon>
        <taxon>Alphaproteobacteria</taxon>
        <taxon>Rhodobacterales</taxon>
        <taxon>Paracoccaceae</taxon>
        <taxon>Pseudooceanicola</taxon>
    </lineage>
</organism>